<dbReference type="SUPFAM" id="SSF47616">
    <property type="entry name" value="GST C-terminal domain-like"/>
    <property type="match status" value="1"/>
</dbReference>
<reference evidence="5" key="1">
    <citation type="submission" date="2023-04" db="EMBL/GenBank/DDBJ databases">
        <title>Black Yeasts Isolated from many extreme environments.</title>
        <authorList>
            <person name="Coleine C."/>
            <person name="Stajich J.E."/>
            <person name="Selbmann L."/>
        </authorList>
    </citation>
    <scope>NUCLEOTIDE SEQUENCE</scope>
    <source>
        <strain evidence="5">CCFEE 5312</strain>
    </source>
</reference>
<dbReference type="AlphaFoldDB" id="A0AAJ0G9A3"/>
<dbReference type="InterPro" id="IPR047047">
    <property type="entry name" value="GST_Omega-like_C"/>
</dbReference>
<dbReference type="InterPro" id="IPR036249">
    <property type="entry name" value="Thioredoxin-like_sf"/>
</dbReference>
<dbReference type="SFLD" id="SFLDG01148">
    <property type="entry name" value="Xi_(cytGST)"/>
    <property type="match status" value="1"/>
</dbReference>
<feature type="binding site" evidence="2">
    <location>
        <position position="88"/>
    </location>
    <ligand>
        <name>glutathione</name>
        <dbReference type="ChEBI" id="CHEBI:57925"/>
    </ligand>
</feature>
<dbReference type="Pfam" id="PF13409">
    <property type="entry name" value="GST_N_2"/>
    <property type="match status" value="1"/>
</dbReference>
<accession>A0AAJ0G9A3</accession>
<feature type="binding site" evidence="2">
    <location>
        <begin position="123"/>
        <end position="126"/>
    </location>
    <ligand>
        <name>glutathione</name>
        <dbReference type="ChEBI" id="CHEBI:57925"/>
    </ligand>
</feature>
<dbReference type="Proteomes" id="UP001271007">
    <property type="component" value="Unassembled WGS sequence"/>
</dbReference>
<feature type="binding site" evidence="2">
    <location>
        <begin position="141"/>
        <end position="142"/>
    </location>
    <ligand>
        <name>glutathione</name>
        <dbReference type="ChEBI" id="CHEBI:57925"/>
    </ligand>
</feature>
<dbReference type="Gene3D" id="1.20.1050.10">
    <property type="match status" value="1"/>
</dbReference>
<dbReference type="InterPro" id="IPR016639">
    <property type="entry name" value="GST_Omega/GSH"/>
</dbReference>
<evidence type="ECO:0000313" key="5">
    <source>
        <dbReference type="EMBL" id="KAK3049024.1"/>
    </source>
</evidence>
<feature type="active site" description="Proton donor/acceptor" evidence="1">
    <location>
        <position position="196"/>
    </location>
</feature>
<keyword evidence="6" id="KW-1185">Reference proteome</keyword>
<organism evidence="5 6">
    <name type="scientific">Extremus antarcticus</name>
    <dbReference type="NCBI Taxonomy" id="702011"/>
    <lineage>
        <taxon>Eukaryota</taxon>
        <taxon>Fungi</taxon>
        <taxon>Dikarya</taxon>
        <taxon>Ascomycota</taxon>
        <taxon>Pezizomycotina</taxon>
        <taxon>Dothideomycetes</taxon>
        <taxon>Dothideomycetidae</taxon>
        <taxon>Mycosphaerellales</taxon>
        <taxon>Extremaceae</taxon>
        <taxon>Extremus</taxon>
    </lineage>
</organism>
<gene>
    <name evidence="5" type="ORF">LTR09_009678</name>
</gene>
<dbReference type="InterPro" id="IPR036282">
    <property type="entry name" value="Glutathione-S-Trfase_C_sf"/>
</dbReference>
<dbReference type="CDD" id="cd03190">
    <property type="entry name" value="GST_C_Omega_like"/>
    <property type="match status" value="1"/>
</dbReference>
<dbReference type="SFLD" id="SFLDG01206">
    <property type="entry name" value="Xi.1"/>
    <property type="match status" value="1"/>
</dbReference>
<dbReference type="GO" id="GO:0004364">
    <property type="term" value="F:glutathione transferase activity"/>
    <property type="evidence" value="ECO:0007669"/>
    <property type="project" value="InterPro"/>
</dbReference>
<evidence type="ECO:0000313" key="6">
    <source>
        <dbReference type="Proteomes" id="UP001271007"/>
    </source>
</evidence>
<dbReference type="Pfam" id="PF13410">
    <property type="entry name" value="GST_C_2"/>
    <property type="match status" value="1"/>
</dbReference>
<dbReference type="PANTHER" id="PTHR32419">
    <property type="entry name" value="GLUTATHIONYL-HYDROQUINONE REDUCTASE"/>
    <property type="match status" value="1"/>
</dbReference>
<dbReference type="SFLD" id="SFLDS00019">
    <property type="entry name" value="Glutathione_Transferase_(cytos"/>
    <property type="match status" value="1"/>
</dbReference>
<dbReference type="PANTHER" id="PTHR32419:SF25">
    <property type="entry name" value="GLUTATHIONE S-TRANSFERASE (EUROFUNG)"/>
    <property type="match status" value="1"/>
</dbReference>
<dbReference type="GO" id="GO:0005737">
    <property type="term" value="C:cytoplasm"/>
    <property type="evidence" value="ECO:0007669"/>
    <property type="project" value="TreeGrafter"/>
</dbReference>
<feature type="domain" description="GST N-terminal" evidence="4">
    <location>
        <begin position="55"/>
        <end position="151"/>
    </location>
</feature>
<dbReference type="SUPFAM" id="SSF52833">
    <property type="entry name" value="Thioredoxin-like"/>
    <property type="match status" value="1"/>
</dbReference>
<name>A0AAJ0G9A3_9PEZI</name>
<comment type="caution">
    <text evidence="5">The sequence shown here is derived from an EMBL/GenBank/DDBJ whole genome shotgun (WGS) entry which is preliminary data.</text>
</comment>
<feature type="site" description="Lowers pKa of active site Cys" evidence="3">
    <location>
        <position position="325"/>
    </location>
</feature>
<dbReference type="InterPro" id="IPR040079">
    <property type="entry name" value="Glutathione_S-Trfase"/>
</dbReference>
<evidence type="ECO:0000259" key="4">
    <source>
        <dbReference type="Pfam" id="PF13409"/>
    </source>
</evidence>
<dbReference type="InterPro" id="IPR004045">
    <property type="entry name" value="Glutathione_S-Trfase_N"/>
</dbReference>
<dbReference type="EMBL" id="JAWDJX010000043">
    <property type="protein sequence ID" value="KAK3049024.1"/>
    <property type="molecule type" value="Genomic_DNA"/>
</dbReference>
<feature type="active site" description="Nucleophile" evidence="1">
    <location>
        <position position="55"/>
    </location>
</feature>
<dbReference type="PIRSF" id="PIRSF015753">
    <property type="entry name" value="GST"/>
    <property type="match status" value="1"/>
</dbReference>
<sequence length="350" mass="40438">MGSTDHDHRDYSDIKDSSGKFRRPDAAFRNWISREEGAEFPPAKDRYVLYLNLGCPWAHRANLVRSLKGLEDVIQMVVMDYVMGPEGWVYNPERSGTDPKDPLYGFTKHKELYMKADPNYAGRYTVPVLWDKQKETIVSNESSEIIRMLYTEFDEFLPEKLRESNKPNGGLLPSKLRQQIEEQNEWVYNTINNGVYKTGFAASQSAYDENVKILFENLDRMERVLGEGEGPVRHALGSNHRHVTKQAHQFIFGAQLSEADIRLYTTIIRFDVGYHTLFRCNLKMIRHDYPNLHKWLLNLYWDGVPEESRGAFRSTTHFRDIKGGYALASRIGIVPMGPLPNVMPLESVQE</sequence>
<evidence type="ECO:0000256" key="3">
    <source>
        <dbReference type="PIRSR" id="PIRSR015753-3"/>
    </source>
</evidence>
<protein>
    <recommendedName>
        <fullName evidence="4">GST N-terminal domain-containing protein</fullName>
    </recommendedName>
</protein>
<evidence type="ECO:0000256" key="1">
    <source>
        <dbReference type="PIRSR" id="PIRSR015753-1"/>
    </source>
</evidence>
<dbReference type="Gene3D" id="3.40.30.10">
    <property type="entry name" value="Glutaredoxin"/>
    <property type="match status" value="1"/>
</dbReference>
<proteinExistence type="predicted"/>
<feature type="site" description="Lowers pKa of active site Cys" evidence="3">
    <location>
        <position position="274"/>
    </location>
</feature>
<evidence type="ECO:0000256" key="2">
    <source>
        <dbReference type="PIRSR" id="PIRSR015753-2"/>
    </source>
</evidence>